<dbReference type="EC" id="3.1.3.16" evidence="1"/>
<dbReference type="EMBL" id="HBHL01007061">
    <property type="protein sequence ID" value="CAD9715681.1"/>
    <property type="molecule type" value="Transcribed_RNA"/>
</dbReference>
<sequence length="346" mass="37085">MSMVRCDALKRQLSSFGGRRSTNYYTGKGWKQDYERARRDRRNGGSVATTTTTTVGTIVEVPAPASVDSIEHGAFVIPHPAKVDKGGEDSYFTYERRSSSNEVYSITMGVADGVSGWAEDGVDPALYARELSKYGKDAAFLWGDPFEVLDYAHAKAESLGSSTFTVATVDCDSGGILLRYSNVGDSGVKVFRRGSVVAASSVQEHYFNCPKQLANPKKVSQCDTPDAAEGEEVKLRSGDVVVLATDGVFDNMFDKDIGRIVGKRGKSAGGMAEMIARKASDNSRDKNYVSPFAAEAFALSKKEESMAVPNGINGLLASLGIKKEENPYAGGKPDDITAVVAIVGKH</sequence>
<feature type="domain" description="PPM-type phosphatase" evidence="2">
    <location>
        <begin position="71"/>
        <end position="343"/>
    </location>
</feature>
<dbReference type="STRING" id="1764295.A0A5B8MX17"/>
<dbReference type="EMBL" id="CP031048">
    <property type="protein sequence ID" value="QDZ24861.1"/>
    <property type="molecule type" value="Genomic_DNA"/>
</dbReference>
<comment type="cofactor">
    <cofactor evidence="1">
        <name>Mn(2+)</name>
        <dbReference type="ChEBI" id="CHEBI:29035"/>
    </cofactor>
</comment>
<keyword evidence="1" id="KW-0378">Hydrolase</keyword>
<evidence type="ECO:0000313" key="4">
    <source>
        <dbReference type="EMBL" id="CAD9715682.1"/>
    </source>
</evidence>
<name>A0A5B8MX17_9CHLO</name>
<evidence type="ECO:0000256" key="1">
    <source>
        <dbReference type="RuleBase" id="RU366020"/>
    </source>
</evidence>
<keyword evidence="1" id="KW-0460">Magnesium</keyword>
<keyword evidence="1" id="KW-0904">Protein phosphatase</keyword>
<evidence type="ECO:0000313" key="6">
    <source>
        <dbReference type="Proteomes" id="UP000316726"/>
    </source>
</evidence>
<dbReference type="PROSITE" id="PS51746">
    <property type="entry name" value="PPM_2"/>
    <property type="match status" value="1"/>
</dbReference>
<dbReference type="PANTHER" id="PTHR12320:SF60">
    <property type="entry name" value="PROTEIN PHOSPHATASE 2C 26-RELATED"/>
    <property type="match status" value="1"/>
</dbReference>
<comment type="similarity">
    <text evidence="1">Belongs to the PP2C family.</text>
</comment>
<evidence type="ECO:0000313" key="3">
    <source>
        <dbReference type="EMBL" id="CAD9715681.1"/>
    </source>
</evidence>
<organism evidence="5 6">
    <name type="scientific">Chloropicon primus</name>
    <dbReference type="NCBI Taxonomy" id="1764295"/>
    <lineage>
        <taxon>Eukaryota</taxon>
        <taxon>Viridiplantae</taxon>
        <taxon>Chlorophyta</taxon>
        <taxon>Chloropicophyceae</taxon>
        <taxon>Chloropicales</taxon>
        <taxon>Chloropicaceae</taxon>
        <taxon>Chloropicon</taxon>
    </lineage>
</organism>
<keyword evidence="1" id="KW-0464">Manganese</keyword>
<dbReference type="AlphaFoldDB" id="A0A5B8MX17"/>
<protein>
    <recommendedName>
        <fullName evidence="1">Protein phosphatase</fullName>
        <ecNumber evidence="1">3.1.3.16</ecNumber>
    </recommendedName>
</protein>
<gene>
    <name evidence="5" type="ORF">A3770_15p73790</name>
    <name evidence="3" type="ORF">CPRI1469_LOCUS4537</name>
    <name evidence="4" type="ORF">CPRI1469_LOCUS4538</name>
</gene>
<keyword evidence="1" id="KW-0479">Metal-binding</keyword>
<dbReference type="EMBL" id="HBHL01007062">
    <property type="protein sequence ID" value="CAD9715682.1"/>
    <property type="molecule type" value="Transcribed_RNA"/>
</dbReference>
<dbReference type="Gene3D" id="3.60.40.10">
    <property type="entry name" value="PPM-type phosphatase domain"/>
    <property type="match status" value="1"/>
</dbReference>
<dbReference type="SUPFAM" id="SSF81606">
    <property type="entry name" value="PP2C-like"/>
    <property type="match status" value="1"/>
</dbReference>
<dbReference type="SMART" id="SM00331">
    <property type="entry name" value="PP2C_SIG"/>
    <property type="match status" value="1"/>
</dbReference>
<keyword evidence="6" id="KW-1185">Reference proteome</keyword>
<proteinExistence type="inferred from homology"/>
<comment type="catalytic activity">
    <reaction evidence="1">
        <text>O-phospho-L-seryl-[protein] + H2O = L-seryl-[protein] + phosphate</text>
        <dbReference type="Rhea" id="RHEA:20629"/>
        <dbReference type="Rhea" id="RHEA-COMP:9863"/>
        <dbReference type="Rhea" id="RHEA-COMP:11604"/>
        <dbReference type="ChEBI" id="CHEBI:15377"/>
        <dbReference type="ChEBI" id="CHEBI:29999"/>
        <dbReference type="ChEBI" id="CHEBI:43474"/>
        <dbReference type="ChEBI" id="CHEBI:83421"/>
        <dbReference type="EC" id="3.1.3.16"/>
    </reaction>
</comment>
<comment type="cofactor">
    <cofactor evidence="1">
        <name>Mg(2+)</name>
        <dbReference type="ChEBI" id="CHEBI:18420"/>
    </cofactor>
</comment>
<evidence type="ECO:0000313" key="5">
    <source>
        <dbReference type="EMBL" id="QDZ24861.1"/>
    </source>
</evidence>
<evidence type="ECO:0000259" key="2">
    <source>
        <dbReference type="PROSITE" id="PS51746"/>
    </source>
</evidence>
<comment type="catalytic activity">
    <reaction evidence="1">
        <text>O-phospho-L-threonyl-[protein] + H2O = L-threonyl-[protein] + phosphate</text>
        <dbReference type="Rhea" id="RHEA:47004"/>
        <dbReference type="Rhea" id="RHEA-COMP:11060"/>
        <dbReference type="Rhea" id="RHEA-COMP:11605"/>
        <dbReference type="ChEBI" id="CHEBI:15377"/>
        <dbReference type="ChEBI" id="CHEBI:30013"/>
        <dbReference type="ChEBI" id="CHEBI:43474"/>
        <dbReference type="ChEBI" id="CHEBI:61977"/>
        <dbReference type="EC" id="3.1.3.16"/>
    </reaction>
</comment>
<dbReference type="SMART" id="SM00332">
    <property type="entry name" value="PP2Cc"/>
    <property type="match status" value="1"/>
</dbReference>
<reference evidence="3" key="2">
    <citation type="submission" date="2021-01" db="EMBL/GenBank/DDBJ databases">
        <authorList>
            <person name="Corre E."/>
            <person name="Pelletier E."/>
            <person name="Niang G."/>
            <person name="Scheremetjew M."/>
            <person name="Finn R."/>
            <person name="Kale V."/>
            <person name="Holt S."/>
            <person name="Cochrane G."/>
            <person name="Meng A."/>
            <person name="Brown T."/>
            <person name="Cohen L."/>
        </authorList>
    </citation>
    <scope>NUCLEOTIDE SEQUENCE</scope>
    <source>
        <strain evidence="3">CCMP1205</strain>
    </source>
</reference>
<dbReference type="PANTHER" id="PTHR12320">
    <property type="entry name" value="PROTEIN PHOSPHATASE 2C"/>
    <property type="match status" value="1"/>
</dbReference>
<dbReference type="Proteomes" id="UP000316726">
    <property type="component" value="Chromosome 15"/>
</dbReference>
<dbReference type="InterPro" id="IPR036457">
    <property type="entry name" value="PPM-type-like_dom_sf"/>
</dbReference>
<dbReference type="GO" id="GO:0004722">
    <property type="term" value="F:protein serine/threonine phosphatase activity"/>
    <property type="evidence" value="ECO:0007669"/>
    <property type="project" value="UniProtKB-EC"/>
</dbReference>
<dbReference type="GO" id="GO:0046872">
    <property type="term" value="F:metal ion binding"/>
    <property type="evidence" value="ECO:0007669"/>
    <property type="project" value="UniProtKB-UniRule"/>
</dbReference>
<dbReference type="OrthoDB" id="60843at2759"/>
<accession>A0A5B8MX17</accession>
<dbReference type="InterPro" id="IPR039123">
    <property type="entry name" value="PPTC7"/>
</dbReference>
<reference evidence="5 6" key="1">
    <citation type="submission" date="2018-07" db="EMBL/GenBank/DDBJ databases">
        <title>The complete nuclear genome of the prasinophyte Chloropicon primus (CCMP1205).</title>
        <authorList>
            <person name="Pombert J.-F."/>
            <person name="Otis C."/>
            <person name="Turmel M."/>
            <person name="Lemieux C."/>
        </authorList>
    </citation>
    <scope>NUCLEOTIDE SEQUENCE [LARGE SCALE GENOMIC DNA]</scope>
    <source>
        <strain evidence="5 6">CCMP1205</strain>
    </source>
</reference>
<dbReference type="InterPro" id="IPR001932">
    <property type="entry name" value="PPM-type_phosphatase-like_dom"/>
</dbReference>